<name>A0A5C8ZXD7_9GAMM</name>
<evidence type="ECO:0000256" key="1">
    <source>
        <dbReference type="SAM" id="SignalP"/>
    </source>
</evidence>
<dbReference type="InterPro" id="IPR011250">
    <property type="entry name" value="OMP/PagP_B-barrel"/>
</dbReference>
<dbReference type="EMBL" id="VRYZ01000002">
    <property type="protein sequence ID" value="TXS93185.1"/>
    <property type="molecule type" value="Genomic_DNA"/>
</dbReference>
<protein>
    <recommendedName>
        <fullName evidence="4">Outer membrane beta-barrel protein</fullName>
    </recommendedName>
</protein>
<dbReference type="AlphaFoldDB" id="A0A5C8ZXD7"/>
<reference evidence="2 3" key="1">
    <citation type="submission" date="2019-08" db="EMBL/GenBank/DDBJ databases">
        <title>Parahaliea maris sp. nov., isolated from the surface seawater.</title>
        <authorList>
            <person name="Liu Y."/>
        </authorList>
    </citation>
    <scope>NUCLEOTIDE SEQUENCE [LARGE SCALE GENOMIC DNA]</scope>
    <source>
        <strain evidence="2 3">S2-26</strain>
    </source>
</reference>
<dbReference type="Proteomes" id="UP000321933">
    <property type="component" value="Unassembled WGS sequence"/>
</dbReference>
<accession>A0A5C8ZXD7</accession>
<feature type="signal peptide" evidence="1">
    <location>
        <begin position="1"/>
        <end position="20"/>
    </location>
</feature>
<keyword evidence="1" id="KW-0732">Signal</keyword>
<dbReference type="RefSeq" id="WP_148063121.1">
    <property type="nucleotide sequence ID" value="NZ_VRYZ01000002.1"/>
</dbReference>
<sequence length="277" mass="30715">MKRASLLLLSASVLAPGCLAESASGFDRHQFALQAGYFLSSWNTGVSVQGEARRNPQIDLEEDLGFDEDDETYLLGLEWRFARRHKMVVGYWDFRREAKGDLQRDITLGDTTFPLGISVGSEWDISIVPVTYNYAFYDTEALQIRASVGAHWTGVELGVRARTDSGNSGAGVRRQVSAKADAPLPVIGGGLRYRPWQNWELGADGGWFGLSLDISGGDVEGDIVTANAYVEYSFTDNLSAGLKYTYFDMDIDIDKERWDGGVEFEYSGPQVYLGLRF</sequence>
<evidence type="ECO:0000313" key="3">
    <source>
        <dbReference type="Proteomes" id="UP000321933"/>
    </source>
</evidence>
<evidence type="ECO:0000313" key="2">
    <source>
        <dbReference type="EMBL" id="TXS93185.1"/>
    </source>
</evidence>
<keyword evidence="3" id="KW-1185">Reference proteome</keyword>
<dbReference type="OrthoDB" id="8716343at2"/>
<organism evidence="2 3">
    <name type="scientific">Parahaliea aestuarii</name>
    <dbReference type="NCBI Taxonomy" id="1852021"/>
    <lineage>
        <taxon>Bacteria</taxon>
        <taxon>Pseudomonadati</taxon>
        <taxon>Pseudomonadota</taxon>
        <taxon>Gammaproteobacteria</taxon>
        <taxon>Cellvibrionales</taxon>
        <taxon>Halieaceae</taxon>
        <taxon>Parahaliea</taxon>
    </lineage>
</organism>
<evidence type="ECO:0008006" key="4">
    <source>
        <dbReference type="Google" id="ProtNLM"/>
    </source>
</evidence>
<proteinExistence type="predicted"/>
<gene>
    <name evidence="2" type="ORF">FVW59_04855</name>
</gene>
<dbReference type="SUPFAM" id="SSF56925">
    <property type="entry name" value="OMPA-like"/>
    <property type="match status" value="1"/>
</dbReference>
<feature type="chain" id="PRO_5022948059" description="Outer membrane beta-barrel protein" evidence="1">
    <location>
        <begin position="21"/>
        <end position="277"/>
    </location>
</feature>
<comment type="caution">
    <text evidence="2">The sequence shown here is derived from an EMBL/GenBank/DDBJ whole genome shotgun (WGS) entry which is preliminary data.</text>
</comment>